<organism evidence="3 4">
    <name type="scientific">Terrabacter tumescens</name>
    <dbReference type="NCBI Taxonomy" id="60443"/>
    <lineage>
        <taxon>Bacteria</taxon>
        <taxon>Bacillati</taxon>
        <taxon>Actinomycetota</taxon>
        <taxon>Actinomycetes</taxon>
        <taxon>Micrococcales</taxon>
        <taxon>Intrasporangiaceae</taxon>
        <taxon>Terrabacter</taxon>
    </lineage>
</organism>
<proteinExistence type="predicted"/>
<dbReference type="Pfam" id="PF00266">
    <property type="entry name" value="Aminotran_5"/>
    <property type="match status" value="1"/>
</dbReference>
<dbReference type="PANTHER" id="PTHR43586">
    <property type="entry name" value="CYSTEINE DESULFURASE"/>
    <property type="match status" value="1"/>
</dbReference>
<dbReference type="Gene3D" id="3.90.1150.10">
    <property type="entry name" value="Aspartate Aminotransferase, domain 1"/>
    <property type="match status" value="1"/>
</dbReference>
<feature type="region of interest" description="Disordered" evidence="1">
    <location>
        <begin position="1"/>
        <end position="28"/>
    </location>
</feature>
<dbReference type="InterPro" id="IPR015421">
    <property type="entry name" value="PyrdxlP-dep_Trfase_major"/>
</dbReference>
<evidence type="ECO:0000256" key="1">
    <source>
        <dbReference type="SAM" id="MobiDB-lite"/>
    </source>
</evidence>
<sequence length="411" mass="44209">MAAERRDQTATTGMSGTTGPTGTTGAERTSIGVGEAIRHRFPVLAHKAYLNACSQGALSDAVRQSYAVYLDGMDDEGSLWEYWVSRQEDVRQLLATLIGAPADACAITTSESAGISALASGLDFADGRDTIVTTELEFPTVGQIWHAQERRGARVVHLPTSSDLTLDLATVEAALDERTAILSVTEVCYRNGARVDVRPLIELAHARGILVHVDVYQSFGGMPFDLAQTPADIVTGGFLKYLLGSPGVAFLYANPETTGHIIPVQTGWMAARDIWSMDIHDYDPAKDARRFESGTPPVPSLFAAAAGLRLMSDIGLVETRDHVEVLLSRLRAGVEEMGGTVMTPEASHGPMLAVAVTDEHAAVEVLKSEDIVVSSRDSNVRIAPHCYNTEEDIDAFLAGLQRHRDLLRTPG</sequence>
<reference evidence="4" key="1">
    <citation type="journal article" date="2019" name="Int. J. Syst. Evol. Microbiol.">
        <title>The Global Catalogue of Microorganisms (GCM) 10K type strain sequencing project: providing services to taxonomists for standard genome sequencing and annotation.</title>
        <authorList>
            <consortium name="The Broad Institute Genomics Platform"/>
            <consortium name="The Broad Institute Genome Sequencing Center for Infectious Disease"/>
            <person name="Wu L."/>
            <person name="Ma J."/>
        </authorList>
    </citation>
    <scope>NUCLEOTIDE SEQUENCE [LARGE SCALE GENOMIC DNA]</scope>
    <source>
        <strain evidence="4">JCM 1365</strain>
    </source>
</reference>
<evidence type="ECO:0000313" key="3">
    <source>
        <dbReference type="EMBL" id="GGM98349.1"/>
    </source>
</evidence>
<dbReference type="GO" id="GO:0008483">
    <property type="term" value="F:transaminase activity"/>
    <property type="evidence" value="ECO:0007669"/>
    <property type="project" value="UniProtKB-KW"/>
</dbReference>
<keyword evidence="3" id="KW-0808">Transferase</keyword>
<comment type="caution">
    <text evidence="3">The sequence shown here is derived from an EMBL/GenBank/DDBJ whole genome shotgun (WGS) entry which is preliminary data.</text>
</comment>
<protein>
    <submittedName>
        <fullName evidence="3">Aminotransferase YcbU</fullName>
    </submittedName>
</protein>
<evidence type="ECO:0000259" key="2">
    <source>
        <dbReference type="Pfam" id="PF00266"/>
    </source>
</evidence>
<dbReference type="InterPro" id="IPR000192">
    <property type="entry name" value="Aminotrans_V_dom"/>
</dbReference>
<keyword evidence="4" id="KW-1185">Reference proteome</keyword>
<evidence type="ECO:0000313" key="4">
    <source>
        <dbReference type="Proteomes" id="UP000623461"/>
    </source>
</evidence>
<dbReference type="SUPFAM" id="SSF53383">
    <property type="entry name" value="PLP-dependent transferases"/>
    <property type="match status" value="1"/>
</dbReference>
<feature type="compositionally biased region" description="Low complexity" evidence="1">
    <location>
        <begin position="9"/>
        <end position="25"/>
    </location>
</feature>
<dbReference type="InterPro" id="IPR015424">
    <property type="entry name" value="PyrdxlP-dep_Trfase"/>
</dbReference>
<dbReference type="InterPro" id="IPR015422">
    <property type="entry name" value="PyrdxlP-dep_Trfase_small"/>
</dbReference>
<keyword evidence="3" id="KW-0032">Aminotransferase</keyword>
<feature type="domain" description="Aminotransferase class V" evidence="2">
    <location>
        <begin position="85"/>
        <end position="396"/>
    </location>
</feature>
<dbReference type="Gene3D" id="3.40.640.10">
    <property type="entry name" value="Type I PLP-dependent aspartate aminotransferase-like (Major domain)"/>
    <property type="match status" value="1"/>
</dbReference>
<dbReference type="Proteomes" id="UP000623461">
    <property type="component" value="Unassembled WGS sequence"/>
</dbReference>
<dbReference type="PANTHER" id="PTHR43586:SF15">
    <property type="entry name" value="BLR3095 PROTEIN"/>
    <property type="match status" value="1"/>
</dbReference>
<dbReference type="EMBL" id="BMNZ01000005">
    <property type="protein sequence ID" value="GGM98349.1"/>
    <property type="molecule type" value="Genomic_DNA"/>
</dbReference>
<gene>
    <name evidence="3" type="primary">ycbU</name>
    <name evidence="3" type="ORF">GCM10009721_26640</name>
</gene>
<name>A0ABQ2I4V5_9MICO</name>
<accession>A0ABQ2I4V5</accession>